<evidence type="ECO:0000313" key="7">
    <source>
        <dbReference type="EMBL" id="CUR53171.1"/>
    </source>
</evidence>
<dbReference type="Gene3D" id="1.10.287.1150">
    <property type="entry name" value="TPP helical domain"/>
    <property type="match status" value="1"/>
</dbReference>
<dbReference type="RefSeq" id="WP_075472587.1">
    <property type="nucleotide sequence ID" value="NZ_CP135003.1"/>
</dbReference>
<dbReference type="GO" id="GO:0005829">
    <property type="term" value="C:cytosol"/>
    <property type="evidence" value="ECO:0007669"/>
    <property type="project" value="TreeGrafter"/>
</dbReference>
<evidence type="ECO:0000313" key="8">
    <source>
        <dbReference type="Proteomes" id="UP000243633"/>
    </source>
</evidence>
<dbReference type="InterPro" id="IPR042179">
    <property type="entry name" value="KGD_C_sf"/>
</dbReference>
<dbReference type="EC" id="1.2.4.2" evidence="3"/>
<dbReference type="InterPro" id="IPR031717">
    <property type="entry name" value="ODO-1/KGD_C"/>
</dbReference>
<sequence>MKKKNVLEENWLYSDNQNFLEELYDLSSINFQKFNKSVDENFQKKIFKLVGSVASKKIENFISTPKIKKKHKNILYFSKKKFYIITKKFFKFFKNIQKHGHYISTLDPLNLKKNIHIPQLDLSYYNLKTYDLKLLIPDDFLHFKKNKDTFENIYIFLKKIYCSNIGYEFLHLQKKEEKKWLRDNIEKKFLNSNLPNTQKKKILKYLIHSEMFEKFLHQKFPGSKRFSLEGCEILIPILKKIIKKSFKYKIKKIFLGMAHRGRLNVMHNIFKENLTKIFKKFLGTTKNNKITGDVKYHLGFIKNFIYDNQNLECILLANPSHLEIITPVVLGSCRATINNLNFEKKKNLVLPIIIHGDAAFIGQGVIQETLNISQVPGYSVSGSIHIIINNQIGFTTSEPNLLRTSKYCTDIAKMIDSPIFHVNADDPESVMFIIELALKFRMLFKKDVFIDLVCYRRLGHHEIEDPFVTQPFMYTKINTLKTITQKWKKKLILEDFKYEKLYKKFSISYQEKLQNCLNKAYFKTVQNIFPITPKISSKIFYNFSLKDISKISYKLSKKQLKKIAFQTSEIPEDFILHPQVKKIFLNRMLMSKDKIKFDWGAGENLAYATLLKLGISCRLTGEDVSRGTFSHRHSLIHCQKTHKKWIPLKNIAKSPVFFEIWDSVLSEEAILAFEYGYSIQPYNFLTIWEAQFGDFSNGAQIVIDQFISSGYQKWKNISSLVMLLPHGYDGQGPEHSSARIERFLQLCAQKNLKICMPSTVTQMYHILCLHGLSTYKTPLIIFTPKSLLRNPNTFSTLDDFLNKKFCKILFQDNLSKSVLITRIIFCSGKIYYELEKKYNTLHIKNILLVRLEQLYPFPKKDIKKVLKKYLYVQECIWCQEEPENQGCWVYFFYYYNKYLKNSFKNIVLYYVGREKFASTAEGSFDVHKLEQKKIVQDAFTTHFKKEQKYL</sequence>
<dbReference type="Proteomes" id="UP000243633">
    <property type="component" value="Chromosome 1"/>
</dbReference>
<dbReference type="PIRSF" id="PIRSF000157">
    <property type="entry name" value="Oxoglu_dh_E1"/>
    <property type="match status" value="1"/>
</dbReference>
<comment type="function">
    <text evidence="2">E1 component of the 2-oxoglutarate dehydrogenase (OGDH) complex which catalyzes the decarboxylation of 2-oxoglutarate, the first step in the conversion of 2-oxoglutarate to succinyl-CoA and CO(2).</text>
</comment>
<evidence type="ECO:0000256" key="5">
    <source>
        <dbReference type="ARBA" id="ARBA00023052"/>
    </source>
</evidence>
<evidence type="ECO:0000256" key="3">
    <source>
        <dbReference type="ARBA" id="ARBA00012280"/>
    </source>
</evidence>
<dbReference type="Pfam" id="PF00676">
    <property type="entry name" value="E1_dh"/>
    <property type="match status" value="1"/>
</dbReference>
<dbReference type="InterPro" id="IPR001017">
    <property type="entry name" value="DH_E1"/>
</dbReference>
<keyword evidence="4 7" id="KW-0560">Oxidoreductase</keyword>
<dbReference type="OrthoDB" id="9759785at2"/>
<protein>
    <recommendedName>
        <fullName evidence="3">oxoglutarate dehydrogenase (succinyl-transferring)</fullName>
        <ecNumber evidence="3">1.2.4.2</ecNumber>
    </recommendedName>
</protein>
<accession>A0A160SYS6</accession>
<dbReference type="GO" id="GO:0006099">
    <property type="term" value="P:tricarboxylic acid cycle"/>
    <property type="evidence" value="ECO:0007669"/>
    <property type="project" value="TreeGrafter"/>
</dbReference>
<name>A0A160SYS6_BUCTT</name>
<dbReference type="InterPro" id="IPR011603">
    <property type="entry name" value="2oxoglutarate_DH_E1"/>
</dbReference>
<dbReference type="InterPro" id="IPR005475">
    <property type="entry name" value="Transketolase-like_Pyr-bd"/>
</dbReference>
<dbReference type="Gene3D" id="3.40.50.970">
    <property type="match status" value="1"/>
</dbReference>
<gene>
    <name evidence="7" type="primary">sucA</name>
    <name evidence="7" type="ORF">BTSPAZIEG_0196</name>
</gene>
<proteinExistence type="predicted"/>
<dbReference type="GO" id="GO:0030976">
    <property type="term" value="F:thiamine pyrophosphate binding"/>
    <property type="evidence" value="ECO:0007669"/>
    <property type="project" value="InterPro"/>
</dbReference>
<dbReference type="Pfam" id="PF16870">
    <property type="entry name" value="OxoGdeHyase_C"/>
    <property type="match status" value="1"/>
</dbReference>
<keyword evidence="8" id="KW-1185">Reference proteome</keyword>
<dbReference type="SMART" id="SM00861">
    <property type="entry name" value="Transket_pyr"/>
    <property type="match status" value="1"/>
</dbReference>
<dbReference type="NCBIfam" id="NF006914">
    <property type="entry name" value="PRK09404.1"/>
    <property type="match status" value="1"/>
</dbReference>
<dbReference type="Gene3D" id="3.40.50.12470">
    <property type="match status" value="1"/>
</dbReference>
<dbReference type="PANTHER" id="PTHR23152:SF4">
    <property type="entry name" value="2-OXOADIPATE DEHYDROGENASE COMPLEX COMPONENT E1"/>
    <property type="match status" value="1"/>
</dbReference>
<dbReference type="AlphaFoldDB" id="A0A160SYS6"/>
<dbReference type="STRING" id="98804.BTSPAZIEG_0196"/>
<keyword evidence="5" id="KW-0786">Thiamine pyrophosphate</keyword>
<evidence type="ECO:0000256" key="4">
    <source>
        <dbReference type="ARBA" id="ARBA00023002"/>
    </source>
</evidence>
<dbReference type="EMBL" id="LN890285">
    <property type="protein sequence ID" value="CUR53171.1"/>
    <property type="molecule type" value="Genomic_DNA"/>
</dbReference>
<evidence type="ECO:0000256" key="1">
    <source>
        <dbReference type="ARBA" id="ARBA00001964"/>
    </source>
</evidence>
<dbReference type="NCBIfam" id="TIGR00239">
    <property type="entry name" value="2oxo_dh_E1"/>
    <property type="match status" value="1"/>
</dbReference>
<dbReference type="SUPFAM" id="SSF52518">
    <property type="entry name" value="Thiamin diphosphate-binding fold (THDP-binding)"/>
    <property type="match status" value="2"/>
</dbReference>
<dbReference type="Gene3D" id="3.40.50.11610">
    <property type="entry name" value="Multifunctional 2-oxoglutarate metabolism enzyme, C-terminal domain"/>
    <property type="match status" value="1"/>
</dbReference>
<dbReference type="NCBIfam" id="NF008907">
    <property type="entry name" value="PRK12270.1"/>
    <property type="match status" value="1"/>
</dbReference>
<dbReference type="PATRIC" id="fig|98804.3.peg.186"/>
<dbReference type="Pfam" id="PF02779">
    <property type="entry name" value="Transket_pyr"/>
    <property type="match status" value="1"/>
</dbReference>
<dbReference type="InterPro" id="IPR029061">
    <property type="entry name" value="THDP-binding"/>
</dbReference>
<dbReference type="GO" id="GO:0045252">
    <property type="term" value="C:oxoglutarate dehydrogenase complex"/>
    <property type="evidence" value="ECO:0007669"/>
    <property type="project" value="TreeGrafter"/>
</dbReference>
<comment type="cofactor">
    <cofactor evidence="1">
        <name>thiamine diphosphate</name>
        <dbReference type="ChEBI" id="CHEBI:58937"/>
    </cofactor>
</comment>
<dbReference type="PANTHER" id="PTHR23152">
    <property type="entry name" value="2-OXOGLUTARATE DEHYDROGENASE"/>
    <property type="match status" value="1"/>
</dbReference>
<evidence type="ECO:0000259" key="6">
    <source>
        <dbReference type="SMART" id="SM00861"/>
    </source>
</evidence>
<dbReference type="GO" id="GO:0004591">
    <property type="term" value="F:oxoglutarate dehydrogenase (succinyl-transferring) activity"/>
    <property type="evidence" value="ECO:0007669"/>
    <property type="project" value="UniProtKB-EC"/>
</dbReference>
<feature type="domain" description="Transketolase-like pyrimidine-binding" evidence="6">
    <location>
        <begin position="597"/>
        <end position="790"/>
    </location>
</feature>
<evidence type="ECO:0000256" key="2">
    <source>
        <dbReference type="ARBA" id="ARBA00003906"/>
    </source>
</evidence>
<organism evidence="7 8">
    <name type="scientific">Buchnera aphidicola subsp. Tuberolachnus salignus</name>
    <dbReference type="NCBI Taxonomy" id="98804"/>
    <lineage>
        <taxon>Bacteria</taxon>
        <taxon>Pseudomonadati</taxon>
        <taxon>Pseudomonadota</taxon>
        <taxon>Gammaproteobacteria</taxon>
        <taxon>Enterobacterales</taxon>
        <taxon>Erwiniaceae</taxon>
        <taxon>Buchnera</taxon>
    </lineage>
</organism>
<reference evidence="8" key="1">
    <citation type="submission" date="2015-10" db="EMBL/GenBank/DDBJ databases">
        <authorList>
            <person name="Manzano-Marin A."/>
            <person name="Manzano-Marin A."/>
        </authorList>
    </citation>
    <scope>NUCLEOTIDE SEQUENCE [LARGE SCALE GENOMIC DNA]</scope>
    <source>
        <strain evidence="8">BTs</strain>
    </source>
</reference>